<organism evidence="2 3">
    <name type="scientific">Athelia psychrophila</name>
    <dbReference type="NCBI Taxonomy" id="1759441"/>
    <lineage>
        <taxon>Eukaryota</taxon>
        <taxon>Fungi</taxon>
        <taxon>Dikarya</taxon>
        <taxon>Basidiomycota</taxon>
        <taxon>Agaricomycotina</taxon>
        <taxon>Agaricomycetes</taxon>
        <taxon>Agaricomycetidae</taxon>
        <taxon>Atheliales</taxon>
        <taxon>Atheliaceae</taxon>
        <taxon>Athelia</taxon>
    </lineage>
</organism>
<dbReference type="EMBL" id="KV418094">
    <property type="protein sequence ID" value="KZP03341.1"/>
    <property type="molecule type" value="Genomic_DNA"/>
</dbReference>
<reference evidence="2 3" key="1">
    <citation type="journal article" date="2016" name="Mol. Biol. Evol.">
        <title>Comparative Genomics of Early-Diverging Mushroom-Forming Fungi Provides Insights into the Origins of Lignocellulose Decay Capabilities.</title>
        <authorList>
            <person name="Nagy L.G."/>
            <person name="Riley R."/>
            <person name="Tritt A."/>
            <person name="Adam C."/>
            <person name="Daum C."/>
            <person name="Floudas D."/>
            <person name="Sun H."/>
            <person name="Yadav J.S."/>
            <person name="Pangilinan J."/>
            <person name="Larsson K.H."/>
            <person name="Matsuura K."/>
            <person name="Barry K."/>
            <person name="Labutti K."/>
            <person name="Kuo R."/>
            <person name="Ohm R.A."/>
            <person name="Bhattacharya S.S."/>
            <person name="Shirouzu T."/>
            <person name="Yoshinaga Y."/>
            <person name="Martin F.M."/>
            <person name="Grigoriev I.V."/>
            <person name="Hibbett D.S."/>
        </authorList>
    </citation>
    <scope>NUCLEOTIDE SEQUENCE [LARGE SCALE GENOMIC DNA]</scope>
    <source>
        <strain evidence="2 3">CBS 109695</strain>
    </source>
</reference>
<gene>
    <name evidence="2" type="ORF">FIBSPDRAFT_858229</name>
    <name evidence="1" type="ORF">FIBSPDRAFT_879553</name>
</gene>
<protein>
    <submittedName>
        <fullName evidence="2">Uncharacterized protein</fullName>
    </submittedName>
</protein>
<dbReference type="AlphaFoldDB" id="A0A166M5K9"/>
<keyword evidence="3" id="KW-1185">Reference proteome</keyword>
<dbReference type="EMBL" id="KV417531">
    <property type="protein sequence ID" value="KZP23658.1"/>
    <property type="molecule type" value="Genomic_DNA"/>
</dbReference>
<evidence type="ECO:0000313" key="2">
    <source>
        <dbReference type="EMBL" id="KZP23658.1"/>
    </source>
</evidence>
<proteinExistence type="predicted"/>
<evidence type="ECO:0000313" key="1">
    <source>
        <dbReference type="EMBL" id="KZP03341.1"/>
    </source>
</evidence>
<dbReference type="Proteomes" id="UP000076532">
    <property type="component" value="Unassembled WGS sequence"/>
</dbReference>
<name>A0A166M5K9_9AGAM</name>
<sequence>MGIVHHARRAIKKYKYDIHTPAEVRLPARRPAQSRTANCHLHLGCRCGETRRAARYRIYGVCRF</sequence>
<evidence type="ECO:0000313" key="3">
    <source>
        <dbReference type="Proteomes" id="UP000076532"/>
    </source>
</evidence>
<accession>A0A166M5K9</accession>